<reference evidence="1 2" key="1">
    <citation type="journal article" date="2017" name="Curr. Biol.">
        <title>The Evolution of Venom by Co-option of Single-Copy Genes.</title>
        <authorList>
            <person name="Martinson E.O."/>
            <person name="Mrinalini"/>
            <person name="Kelkar Y.D."/>
            <person name="Chang C.H."/>
            <person name="Werren J.H."/>
        </authorList>
    </citation>
    <scope>NUCLEOTIDE SEQUENCE [LARGE SCALE GENOMIC DNA]</scope>
    <source>
        <strain evidence="1 2">Alberta</strain>
        <tissue evidence="1">Whole body</tissue>
    </source>
</reference>
<dbReference type="EMBL" id="NNAY01003202">
    <property type="protein sequence ID" value="OXU19814.1"/>
    <property type="molecule type" value="Genomic_DNA"/>
</dbReference>
<dbReference type="AlphaFoldDB" id="A0A232EN75"/>
<accession>A0A232EN75</accession>
<gene>
    <name evidence="1" type="ORF">TSAR_010589</name>
</gene>
<name>A0A232EN75_9HYME</name>
<dbReference type="Proteomes" id="UP000215335">
    <property type="component" value="Unassembled WGS sequence"/>
</dbReference>
<sequence>MYRTNKYPENWKCSFTIFIKKADGKGVRPISLGSCVCKVFETLVKNKLQYWVEKKKNIIPKSQSGFRKGQNTVDNLVNLTLHVEQSFNDIKDLLAASIIAPGKIVIEVKNVKIKTSGTVRFLGILFDYKLTLKSMNIIKFLRRTWWGADANTLLILYKSFVHYANFVYFPTNKQLVQKLERIQYAALRLSLGYRNSTPTNVILAESKMLTIEDRTIYLCHCHLYTILSNRNLIVNETIRSLKKK</sequence>
<comment type="caution">
    <text evidence="1">The sequence shown here is derived from an EMBL/GenBank/DDBJ whole genome shotgun (WGS) entry which is preliminary data.</text>
</comment>
<organism evidence="1 2">
    <name type="scientific">Trichomalopsis sarcophagae</name>
    <dbReference type="NCBI Taxonomy" id="543379"/>
    <lineage>
        <taxon>Eukaryota</taxon>
        <taxon>Metazoa</taxon>
        <taxon>Ecdysozoa</taxon>
        <taxon>Arthropoda</taxon>
        <taxon>Hexapoda</taxon>
        <taxon>Insecta</taxon>
        <taxon>Pterygota</taxon>
        <taxon>Neoptera</taxon>
        <taxon>Endopterygota</taxon>
        <taxon>Hymenoptera</taxon>
        <taxon>Apocrita</taxon>
        <taxon>Proctotrupomorpha</taxon>
        <taxon>Chalcidoidea</taxon>
        <taxon>Pteromalidae</taxon>
        <taxon>Pteromalinae</taxon>
        <taxon>Trichomalopsis</taxon>
    </lineage>
</organism>
<proteinExistence type="predicted"/>
<protein>
    <submittedName>
        <fullName evidence="1">Uncharacterized protein</fullName>
    </submittedName>
</protein>
<keyword evidence="2" id="KW-1185">Reference proteome</keyword>
<evidence type="ECO:0000313" key="2">
    <source>
        <dbReference type="Proteomes" id="UP000215335"/>
    </source>
</evidence>
<evidence type="ECO:0000313" key="1">
    <source>
        <dbReference type="EMBL" id="OXU19814.1"/>
    </source>
</evidence>
<dbReference type="PANTHER" id="PTHR19446">
    <property type="entry name" value="REVERSE TRANSCRIPTASES"/>
    <property type="match status" value="1"/>
</dbReference>